<feature type="compositionally biased region" description="Polar residues" evidence="3">
    <location>
        <begin position="935"/>
        <end position="945"/>
    </location>
</feature>
<evidence type="ECO:0000256" key="1">
    <source>
        <dbReference type="ARBA" id="ARBA00007734"/>
    </source>
</evidence>
<evidence type="ECO:0000256" key="2">
    <source>
        <dbReference type="ARBA" id="ARBA00009387"/>
    </source>
</evidence>
<dbReference type="STRING" id="33995.KOEU_17770"/>
<dbReference type="OrthoDB" id="9815002at2"/>
<dbReference type="EC" id="4.2.2.-" evidence="5"/>
<keyword evidence="6" id="KW-1185">Reference proteome</keyword>
<dbReference type="PANTHER" id="PTHR37423">
    <property type="entry name" value="SOLUBLE LYTIC MUREIN TRANSGLYCOSYLASE-RELATED"/>
    <property type="match status" value="1"/>
</dbReference>
<evidence type="ECO:0000313" key="5">
    <source>
        <dbReference type="EMBL" id="KON64807.1"/>
    </source>
</evidence>
<sequence length="945" mass="100321">MADPIFTPGSELPSEIPNGYLEANAKPGAFGSNIAEGFSRIGEGMNQASESLGQMAQRHAQEDNLTAVSAAMNNFQAHVRTAQYGDPNAEEGTPEAAGYFGTQGKAAVDSLGQATQGINTYRQSLMQGMNADQARAFQQASTQFQTGAFNAMYEHAGRQRQAYQDDVLKDSLTNAANTGAANLDNPAAFGSAINTGRNLLQARLALQGVPMDSPIAQAKLQQWNDQFFTQAAQSATNNNDAIKAQSILDANRGHMSAPAYAQASEQNRPHLYRQQGTMGYHAVSGEPETQAAAIPQGTDPDATFAAMIHLESGGQQTDAKGAPLTSSAGAVGKAQLMPATAKAIAQQTGIGWDENRFRTDGNYNQALGQAFFNQLCQKYGGNQTLACAAYNAGPGNVDKWIKQNGDPRTGAISDADFVAAIPFDETRNYVSRAGAAQSAPNDPPSHTAPDWTAREVAISKLPIADEAKTYAYSLLSRDKSIWEATTATQRGQLADSLKDLGAAYAHGNTTNDIPEAQIRQLQEPEQAERTIQNLQVMRQGADEANALRFAPSDQVAAAMQRDTDAMRNGEDIGSYQKRVQVANMRNAVITQRMEAMKKDPATYVASAPAMQQAAQAVQAAQQSGNPAQVAQAQQAYAAQSMAMQRYLAPNQTPRILTNDQVQALSQQISSADPAKEDIGQTMDTVARQYGQQWPRAFGELVQYGKLPPDYQVLANMDTADQTMARADFQRALQAGTLPQLQEAAGQAASNILPKGGDDPVEDQLAAFRVTTVNSSGGDALYRTVHDATKRRALYYIAHGQDSSTALTNAVDGVINSKYDISGSMRVPKGMLPAARTAAASALSSLKPSDLAPIPGSAPGLTDQDRKDFGISAARSGGQWVPNNDESGLVLVIPPRNGATPYVMRRKDGSPVTVTFDGMRSGQYGKGGSSAPHLGSLNTVQAGGLG</sequence>
<protein>
    <submittedName>
        <fullName evidence="5">Soluble lytic murein transglycosylase</fullName>
        <ecNumber evidence="5">4.2.2.-</ecNumber>
    </submittedName>
</protein>
<evidence type="ECO:0000256" key="3">
    <source>
        <dbReference type="SAM" id="MobiDB-lite"/>
    </source>
</evidence>
<comment type="similarity">
    <text evidence="2">Belongs to the virb1 family.</text>
</comment>
<feature type="region of interest" description="Disordered" evidence="3">
    <location>
        <begin position="922"/>
        <end position="945"/>
    </location>
</feature>
<evidence type="ECO:0000259" key="4">
    <source>
        <dbReference type="Pfam" id="PF01464"/>
    </source>
</evidence>
<reference evidence="5" key="1">
    <citation type="submission" date="2015-08" db="EMBL/GenBank/DDBJ databases">
        <title>Draft genome sequence of Komagataeibacter europaeus CECT 8546 a cellulose producer strain from vinegar produced by the traditional method.</title>
        <authorList>
            <person name="Poehlein A."/>
            <person name="Valera M.J."/>
            <person name="Haack F.S."/>
            <person name="Mas A."/>
            <person name="Daniel R."/>
            <person name="Streit W.R."/>
            <person name="Mateo E."/>
        </authorList>
    </citation>
    <scope>NUCLEOTIDE SEQUENCE [LARGE SCALE GENOMIC DNA]</scope>
    <source>
        <strain evidence="5">CECT 8546</strain>
    </source>
</reference>
<dbReference type="PATRIC" id="fig|33995.3.peg.1965"/>
<comment type="similarity">
    <text evidence="1">Belongs to the transglycosylase Slt family.</text>
</comment>
<dbReference type="EMBL" id="LHUQ01000007">
    <property type="protein sequence ID" value="KON64807.1"/>
    <property type="molecule type" value="Genomic_DNA"/>
</dbReference>
<dbReference type="Gene3D" id="1.10.530.10">
    <property type="match status" value="1"/>
</dbReference>
<dbReference type="PANTHER" id="PTHR37423:SF2">
    <property type="entry name" value="MEMBRANE-BOUND LYTIC MUREIN TRANSGLYCOSYLASE C"/>
    <property type="match status" value="1"/>
</dbReference>
<proteinExistence type="inferred from homology"/>
<dbReference type="Pfam" id="PF01464">
    <property type="entry name" value="SLT"/>
    <property type="match status" value="1"/>
</dbReference>
<dbReference type="GO" id="GO:0016829">
    <property type="term" value="F:lyase activity"/>
    <property type="evidence" value="ECO:0007669"/>
    <property type="project" value="UniProtKB-KW"/>
</dbReference>
<dbReference type="Proteomes" id="UP000037566">
    <property type="component" value="Unassembled WGS sequence"/>
</dbReference>
<dbReference type="InterPro" id="IPR008258">
    <property type="entry name" value="Transglycosylase_SLT_dom_1"/>
</dbReference>
<organism evidence="5 6">
    <name type="scientific">Komagataeibacter europaeus</name>
    <name type="common">Gluconacetobacter europaeus</name>
    <dbReference type="NCBI Taxonomy" id="33995"/>
    <lineage>
        <taxon>Bacteria</taxon>
        <taxon>Pseudomonadati</taxon>
        <taxon>Pseudomonadota</taxon>
        <taxon>Alphaproteobacteria</taxon>
        <taxon>Acetobacterales</taxon>
        <taxon>Acetobacteraceae</taxon>
        <taxon>Komagataeibacter</taxon>
    </lineage>
</organism>
<evidence type="ECO:0000313" key="6">
    <source>
        <dbReference type="Proteomes" id="UP000037566"/>
    </source>
</evidence>
<dbReference type="InterPro" id="IPR023346">
    <property type="entry name" value="Lysozyme-like_dom_sf"/>
</dbReference>
<accession>A0A0M0EHQ6</accession>
<dbReference type="AlphaFoldDB" id="A0A0M0EHQ6"/>
<keyword evidence="5" id="KW-0456">Lyase</keyword>
<gene>
    <name evidence="5" type="primary">slt3</name>
    <name evidence="5" type="ORF">KOEU_17770</name>
</gene>
<dbReference type="RefSeq" id="WP_053323293.1">
    <property type="nucleotide sequence ID" value="NZ_LHUQ01000007.1"/>
</dbReference>
<dbReference type="SUPFAM" id="SSF53955">
    <property type="entry name" value="Lysozyme-like"/>
    <property type="match status" value="1"/>
</dbReference>
<feature type="domain" description="Transglycosylase SLT" evidence="4">
    <location>
        <begin position="300"/>
        <end position="407"/>
    </location>
</feature>
<name>A0A0M0EHQ6_KOMEU</name>
<comment type="caution">
    <text evidence="5">The sequence shown here is derived from an EMBL/GenBank/DDBJ whole genome shotgun (WGS) entry which is preliminary data.</text>
</comment>